<dbReference type="Proteomes" id="UP000770015">
    <property type="component" value="Unassembled WGS sequence"/>
</dbReference>
<dbReference type="OrthoDB" id="8119704at2759"/>
<feature type="region of interest" description="Disordered" evidence="1">
    <location>
        <begin position="297"/>
        <end position="316"/>
    </location>
</feature>
<evidence type="ECO:0000256" key="1">
    <source>
        <dbReference type="SAM" id="MobiDB-lite"/>
    </source>
</evidence>
<comment type="caution">
    <text evidence="4">The sequence shown here is derived from an EMBL/GenBank/DDBJ whole genome shotgun (WGS) entry which is preliminary data.</text>
</comment>
<keyword evidence="5" id="KW-1185">Reference proteome</keyword>
<dbReference type="PANTHER" id="PTHR43194">
    <property type="entry name" value="HYDROLASE ALPHA/BETA FOLD FAMILY"/>
    <property type="match status" value="1"/>
</dbReference>
<dbReference type="InterPro" id="IPR000073">
    <property type="entry name" value="AB_hydrolase_1"/>
</dbReference>
<sequence>MLNFFLTYKWLYWTAPSSEAPPPPPGIERHYIQTPSGRIEVLSNQPSNPSKHKTPVFFIHGGMGSAWVWTEYMQYLARHDVPCYAVSLRGHGNSWHPSYLRMVYFTTRQNLADDALAAMRWVQERQGSEVLLVGHSSGGGLSQGILSASQAQVKGLALLGAVPGFGSASVYKNWAIFDPWFSIRMIFHGWHPNSPLSHPFLVRQAFFSELYPEDKLMEFAAHANRYESFLWPFSMMVPFTRPESILNSITGWGADGERLMVMTGTQDKMMTRSIMEGMAETYRGAFDSLVDTKKLEAKSSPVTPLDGEGDRDNAGRGVRQTWVSGAGHHLQNDVTWEVGAKKLLDFYKQL</sequence>
<dbReference type="InterPro" id="IPR029058">
    <property type="entry name" value="AB_hydrolase_fold"/>
</dbReference>
<evidence type="ECO:0000256" key="2">
    <source>
        <dbReference type="SAM" id="SignalP"/>
    </source>
</evidence>
<evidence type="ECO:0000313" key="5">
    <source>
        <dbReference type="Proteomes" id="UP000770015"/>
    </source>
</evidence>
<gene>
    <name evidence="4" type="ORF">F5X68DRAFT_38905</name>
</gene>
<keyword evidence="4" id="KW-0378">Hydrolase</keyword>
<organism evidence="4 5">
    <name type="scientific">Plectosphaerella plurivora</name>
    <dbReference type="NCBI Taxonomy" id="936078"/>
    <lineage>
        <taxon>Eukaryota</taxon>
        <taxon>Fungi</taxon>
        <taxon>Dikarya</taxon>
        <taxon>Ascomycota</taxon>
        <taxon>Pezizomycotina</taxon>
        <taxon>Sordariomycetes</taxon>
        <taxon>Hypocreomycetidae</taxon>
        <taxon>Glomerellales</taxon>
        <taxon>Plectosphaerellaceae</taxon>
        <taxon>Plectosphaerella</taxon>
    </lineage>
</organism>
<dbReference type="EMBL" id="JAGSXJ010000024">
    <property type="protein sequence ID" value="KAH6676116.1"/>
    <property type="molecule type" value="Genomic_DNA"/>
</dbReference>
<keyword evidence="2" id="KW-0732">Signal</keyword>
<evidence type="ECO:0000313" key="4">
    <source>
        <dbReference type="EMBL" id="KAH6676116.1"/>
    </source>
</evidence>
<evidence type="ECO:0000259" key="3">
    <source>
        <dbReference type="Pfam" id="PF12697"/>
    </source>
</evidence>
<proteinExistence type="predicted"/>
<dbReference type="SUPFAM" id="SSF53474">
    <property type="entry name" value="alpha/beta-Hydrolases"/>
    <property type="match status" value="1"/>
</dbReference>
<reference evidence="4" key="1">
    <citation type="journal article" date="2021" name="Nat. Commun.">
        <title>Genetic determinants of endophytism in the Arabidopsis root mycobiome.</title>
        <authorList>
            <person name="Mesny F."/>
            <person name="Miyauchi S."/>
            <person name="Thiergart T."/>
            <person name="Pickel B."/>
            <person name="Atanasova L."/>
            <person name="Karlsson M."/>
            <person name="Huettel B."/>
            <person name="Barry K.W."/>
            <person name="Haridas S."/>
            <person name="Chen C."/>
            <person name="Bauer D."/>
            <person name="Andreopoulos W."/>
            <person name="Pangilinan J."/>
            <person name="LaButti K."/>
            <person name="Riley R."/>
            <person name="Lipzen A."/>
            <person name="Clum A."/>
            <person name="Drula E."/>
            <person name="Henrissat B."/>
            <person name="Kohler A."/>
            <person name="Grigoriev I.V."/>
            <person name="Martin F.M."/>
            <person name="Hacquard S."/>
        </authorList>
    </citation>
    <scope>NUCLEOTIDE SEQUENCE</scope>
    <source>
        <strain evidence="4">MPI-SDFR-AT-0117</strain>
    </source>
</reference>
<protein>
    <submittedName>
        <fullName evidence="4">Alpha/Beta hydrolase protein</fullName>
    </submittedName>
</protein>
<dbReference type="InterPro" id="IPR050228">
    <property type="entry name" value="Carboxylesterase_BioH"/>
</dbReference>
<dbReference type="Gene3D" id="3.40.50.1820">
    <property type="entry name" value="alpha/beta hydrolase"/>
    <property type="match status" value="1"/>
</dbReference>
<dbReference type="Pfam" id="PF12697">
    <property type="entry name" value="Abhydrolase_6"/>
    <property type="match status" value="1"/>
</dbReference>
<feature type="chain" id="PRO_5040448889" evidence="2">
    <location>
        <begin position="21"/>
        <end position="350"/>
    </location>
</feature>
<dbReference type="GO" id="GO:0016787">
    <property type="term" value="F:hydrolase activity"/>
    <property type="evidence" value="ECO:0007669"/>
    <property type="project" value="UniProtKB-KW"/>
</dbReference>
<dbReference type="AlphaFoldDB" id="A0A9P8V5N1"/>
<name>A0A9P8V5N1_9PEZI</name>
<dbReference type="PANTHER" id="PTHR43194:SF2">
    <property type="entry name" value="PEROXISOMAL MEMBRANE PROTEIN LPX1"/>
    <property type="match status" value="1"/>
</dbReference>
<feature type="domain" description="AB hydrolase-1" evidence="3">
    <location>
        <begin position="56"/>
        <end position="281"/>
    </location>
</feature>
<feature type="signal peptide" evidence="2">
    <location>
        <begin position="1"/>
        <end position="20"/>
    </location>
</feature>
<accession>A0A9P8V5N1</accession>